<dbReference type="InterPro" id="IPR000917">
    <property type="entry name" value="Sulfatase_N"/>
</dbReference>
<dbReference type="PANTHER" id="PTHR42693">
    <property type="entry name" value="ARYLSULFATASE FAMILY MEMBER"/>
    <property type="match status" value="1"/>
</dbReference>
<feature type="region of interest" description="Disordered" evidence="2">
    <location>
        <begin position="461"/>
        <end position="492"/>
    </location>
</feature>
<reference evidence="4 5" key="1">
    <citation type="submission" date="2019-02" db="EMBL/GenBank/DDBJ databases">
        <title>Deep-cultivation of Planctomycetes and their phenomic and genomic characterization uncovers novel biology.</title>
        <authorList>
            <person name="Wiegand S."/>
            <person name="Jogler M."/>
            <person name="Boedeker C."/>
            <person name="Pinto D."/>
            <person name="Vollmers J."/>
            <person name="Rivas-Marin E."/>
            <person name="Kohn T."/>
            <person name="Peeters S.H."/>
            <person name="Heuer A."/>
            <person name="Rast P."/>
            <person name="Oberbeckmann S."/>
            <person name="Bunk B."/>
            <person name="Jeske O."/>
            <person name="Meyerdierks A."/>
            <person name="Storesund J.E."/>
            <person name="Kallscheuer N."/>
            <person name="Luecker S."/>
            <person name="Lage O.M."/>
            <person name="Pohl T."/>
            <person name="Merkel B.J."/>
            <person name="Hornburger P."/>
            <person name="Mueller R.-W."/>
            <person name="Bruemmer F."/>
            <person name="Labrenz M."/>
            <person name="Spormann A.M."/>
            <person name="Op den Camp H."/>
            <person name="Overmann J."/>
            <person name="Amann R."/>
            <person name="Jetten M.S.M."/>
            <person name="Mascher T."/>
            <person name="Medema M.H."/>
            <person name="Devos D.P."/>
            <person name="Kaster A.-K."/>
            <person name="Ovreas L."/>
            <person name="Rohde M."/>
            <person name="Galperin M.Y."/>
            <person name="Jogler C."/>
        </authorList>
    </citation>
    <scope>NUCLEOTIDE SEQUENCE [LARGE SCALE GENOMIC DNA]</scope>
    <source>
        <strain evidence="4 5">Pla163</strain>
    </source>
</reference>
<feature type="domain" description="Sulfatase N-terminal" evidence="3">
    <location>
        <begin position="62"/>
        <end position="338"/>
    </location>
</feature>
<dbReference type="GO" id="GO:0047753">
    <property type="term" value="F:choline-sulfatase activity"/>
    <property type="evidence" value="ECO:0007669"/>
    <property type="project" value="UniProtKB-EC"/>
</dbReference>
<dbReference type="PANTHER" id="PTHR42693:SF33">
    <property type="entry name" value="ARYLSULFATASE"/>
    <property type="match status" value="1"/>
</dbReference>
<proteinExistence type="inferred from homology"/>
<dbReference type="Gene3D" id="3.30.1120.10">
    <property type="match status" value="1"/>
</dbReference>
<evidence type="ECO:0000259" key="3">
    <source>
        <dbReference type="Pfam" id="PF00884"/>
    </source>
</evidence>
<organism evidence="4 5">
    <name type="scientific">Rohdeia mirabilis</name>
    <dbReference type="NCBI Taxonomy" id="2528008"/>
    <lineage>
        <taxon>Bacteria</taxon>
        <taxon>Pseudomonadati</taxon>
        <taxon>Planctomycetota</taxon>
        <taxon>Planctomycetia</taxon>
        <taxon>Planctomycetia incertae sedis</taxon>
        <taxon>Rohdeia</taxon>
    </lineage>
</organism>
<sequence length="492" mass="52092">MHTREGGGLWTRRSARSSVAPRAGLALVAALVAGACAKSPSPPPGGGPSGAPSAPALLPGANVLFITVDTLRADRLGPYGFDRPISPALDRLAAEAVVFDEAQSSTSWTLPALATLMTSHPTSTHGAWDFESPLDESYTTLAEILASNGYDTAAVASHVFLGREFGLAQGFTHFDDDLVQQIELSHLAVTSDAVTERGVRFVERKAAARAAGVDDTPWFLWLHYFDPHHTYFAHTDFPFGDSEEDRYLSEIAFTDRAIGRVLDTLRATGSEADTIVVFTADHGEEFGDHGGLYHGLTLHREVVRVPLIVRVPGVAARREAAAVGIGDVLGTVLEVVGVEPRNELSGRSLVPALKGEPLDDAPVIAELRRTVDARFDALLVGPWKLIRDRGEAGTLELYERLVDPTETLDVAHRHPGTVLELAESLDALVQQAEVAGSGFGRQRRGVGADMAQALEALGYVDGVAPSPADGASGEPDGEPDGDLDGNGAGDGR</sequence>
<evidence type="ECO:0000256" key="1">
    <source>
        <dbReference type="ARBA" id="ARBA00008779"/>
    </source>
</evidence>
<dbReference type="EMBL" id="CP036290">
    <property type="protein sequence ID" value="QDU85050.1"/>
    <property type="molecule type" value="Genomic_DNA"/>
</dbReference>
<dbReference type="Pfam" id="PF00884">
    <property type="entry name" value="Sulfatase"/>
    <property type="match status" value="1"/>
</dbReference>
<dbReference type="Proteomes" id="UP000319342">
    <property type="component" value="Chromosome"/>
</dbReference>
<name>A0A518D0R2_9BACT</name>
<dbReference type="EC" id="3.1.6.6" evidence="4"/>
<evidence type="ECO:0000256" key="2">
    <source>
        <dbReference type="SAM" id="MobiDB-lite"/>
    </source>
</evidence>
<evidence type="ECO:0000313" key="4">
    <source>
        <dbReference type="EMBL" id="QDU85050.1"/>
    </source>
</evidence>
<protein>
    <submittedName>
        <fullName evidence="4">Choline-sulfatase</fullName>
        <ecNumber evidence="4">3.1.6.6</ecNumber>
    </submittedName>
</protein>
<accession>A0A518D0R2</accession>
<keyword evidence="4" id="KW-0378">Hydrolase</keyword>
<dbReference type="CDD" id="cd16148">
    <property type="entry name" value="sulfatase_like"/>
    <property type="match status" value="1"/>
</dbReference>
<dbReference type="Gene3D" id="3.40.720.10">
    <property type="entry name" value="Alkaline Phosphatase, subunit A"/>
    <property type="match status" value="1"/>
</dbReference>
<dbReference type="GO" id="GO:0004065">
    <property type="term" value="F:arylsulfatase activity"/>
    <property type="evidence" value="ECO:0007669"/>
    <property type="project" value="TreeGrafter"/>
</dbReference>
<evidence type="ECO:0000313" key="5">
    <source>
        <dbReference type="Proteomes" id="UP000319342"/>
    </source>
</evidence>
<keyword evidence="5" id="KW-1185">Reference proteome</keyword>
<gene>
    <name evidence="4" type="primary">betC_7</name>
    <name evidence="4" type="ORF">Pla163_21740</name>
</gene>
<dbReference type="AlphaFoldDB" id="A0A518D0R2"/>
<dbReference type="InterPro" id="IPR050738">
    <property type="entry name" value="Sulfatase"/>
</dbReference>
<dbReference type="SUPFAM" id="SSF53649">
    <property type="entry name" value="Alkaline phosphatase-like"/>
    <property type="match status" value="1"/>
</dbReference>
<dbReference type="InterPro" id="IPR017850">
    <property type="entry name" value="Alkaline_phosphatase_core_sf"/>
</dbReference>
<comment type="similarity">
    <text evidence="1">Belongs to the sulfatase family.</text>
</comment>